<gene>
    <name evidence="1" type="ORF">PN838_03995</name>
</gene>
<dbReference type="EMBL" id="JAQOMS010000002">
    <property type="protein sequence ID" value="MDC2888124.1"/>
    <property type="molecule type" value="Genomic_DNA"/>
</dbReference>
<reference evidence="1 2" key="1">
    <citation type="submission" date="2023-01" db="EMBL/GenBank/DDBJ databases">
        <title>Psychrosphaera sp. nov., isolated from marine algae.</title>
        <authorList>
            <person name="Bayburt H."/>
            <person name="Choi B.J."/>
            <person name="Kim J.M."/>
            <person name="Choi D.G."/>
            <person name="Jeon C.O."/>
        </authorList>
    </citation>
    <scope>NUCLEOTIDE SEQUENCE [LARGE SCALE GENOMIC DNA]</scope>
    <source>
        <strain evidence="1 2">G1-22</strain>
    </source>
</reference>
<sequence>MLAKPNDFLATQILRTAYKKINNMAKYHATSAEYFALMSNYTAAIQATDRALTFLPEVNRSEISRLEALKRSYRERSKYIMEIKGKKR</sequence>
<evidence type="ECO:0000313" key="2">
    <source>
        <dbReference type="Proteomes" id="UP001528411"/>
    </source>
</evidence>
<dbReference type="RefSeq" id="WP_272179832.1">
    <property type="nucleotide sequence ID" value="NZ_JAQOMS010000002.1"/>
</dbReference>
<name>A0ABT5FAH3_9GAMM</name>
<evidence type="ECO:0000313" key="1">
    <source>
        <dbReference type="EMBL" id="MDC2888124.1"/>
    </source>
</evidence>
<comment type="caution">
    <text evidence="1">The sequence shown here is derived from an EMBL/GenBank/DDBJ whole genome shotgun (WGS) entry which is preliminary data.</text>
</comment>
<proteinExistence type="predicted"/>
<organism evidence="1 2">
    <name type="scientific">Psychrosphaera algicola</name>
    <dbReference type="NCBI Taxonomy" id="3023714"/>
    <lineage>
        <taxon>Bacteria</taxon>
        <taxon>Pseudomonadati</taxon>
        <taxon>Pseudomonadota</taxon>
        <taxon>Gammaproteobacteria</taxon>
        <taxon>Alteromonadales</taxon>
        <taxon>Pseudoalteromonadaceae</taxon>
        <taxon>Psychrosphaera</taxon>
    </lineage>
</organism>
<keyword evidence="2" id="KW-1185">Reference proteome</keyword>
<accession>A0ABT5FAH3</accession>
<dbReference type="Proteomes" id="UP001528411">
    <property type="component" value="Unassembled WGS sequence"/>
</dbReference>
<protein>
    <submittedName>
        <fullName evidence="1">Uncharacterized protein</fullName>
    </submittedName>
</protein>